<sequence>MSIAVLRQRFENACGHYNMFGSFTPIRRGDIFAQFLDRLVNGDT</sequence>
<evidence type="ECO:0000313" key="2">
    <source>
        <dbReference type="Proteomes" id="UP000533641"/>
    </source>
</evidence>
<accession>A0A7W6WFM1</accession>
<dbReference type="EMBL" id="JACIGM010000009">
    <property type="protein sequence ID" value="MBB4276381.1"/>
    <property type="molecule type" value="Genomic_DNA"/>
</dbReference>
<evidence type="ECO:0000313" key="1">
    <source>
        <dbReference type="EMBL" id="MBB4276381.1"/>
    </source>
</evidence>
<reference evidence="1 2" key="1">
    <citation type="submission" date="2020-08" db="EMBL/GenBank/DDBJ databases">
        <title>Genomic Encyclopedia of Type Strains, Phase IV (KMG-V): Genome sequencing to study the core and pangenomes of soil and plant-associated prokaryotes.</title>
        <authorList>
            <person name="Whitman W."/>
        </authorList>
    </citation>
    <scope>NUCLEOTIDE SEQUENCE [LARGE SCALE GENOMIC DNA]</scope>
    <source>
        <strain evidence="1 2">SEMIA 402</strain>
    </source>
</reference>
<dbReference type="RefSeq" id="WP_281421235.1">
    <property type="nucleotide sequence ID" value="NZ_JACIGM010000009.1"/>
</dbReference>
<name>A0A7W6WFM1_9HYPH</name>
<organism evidence="1 2">
    <name type="scientific">Rhizobium mongolense</name>
    <dbReference type="NCBI Taxonomy" id="57676"/>
    <lineage>
        <taxon>Bacteria</taxon>
        <taxon>Pseudomonadati</taxon>
        <taxon>Pseudomonadota</taxon>
        <taxon>Alphaproteobacteria</taxon>
        <taxon>Hyphomicrobiales</taxon>
        <taxon>Rhizobiaceae</taxon>
        <taxon>Rhizobium/Agrobacterium group</taxon>
        <taxon>Rhizobium</taxon>
    </lineage>
</organism>
<protein>
    <submittedName>
        <fullName evidence="1">Uncharacterized protein</fullName>
    </submittedName>
</protein>
<comment type="caution">
    <text evidence="1">The sequence shown here is derived from an EMBL/GenBank/DDBJ whole genome shotgun (WGS) entry which is preliminary data.</text>
</comment>
<proteinExistence type="predicted"/>
<gene>
    <name evidence="1" type="ORF">GGE12_004178</name>
</gene>
<dbReference type="Proteomes" id="UP000533641">
    <property type="component" value="Unassembled WGS sequence"/>
</dbReference>
<dbReference type="AlphaFoldDB" id="A0A7W6WFM1"/>